<proteinExistence type="predicted"/>
<evidence type="ECO:0000256" key="1">
    <source>
        <dbReference type="SAM" id="MobiDB-lite"/>
    </source>
</evidence>
<dbReference type="Proteomes" id="UP001519654">
    <property type="component" value="Unassembled WGS sequence"/>
</dbReference>
<comment type="caution">
    <text evidence="2">The sequence shown here is derived from an EMBL/GenBank/DDBJ whole genome shotgun (WGS) entry which is preliminary data.</text>
</comment>
<feature type="region of interest" description="Disordered" evidence="1">
    <location>
        <begin position="20"/>
        <end position="64"/>
    </location>
</feature>
<dbReference type="RefSeq" id="WP_215787151.1">
    <property type="nucleotide sequence ID" value="NZ_JAHKKG010000004.1"/>
</dbReference>
<gene>
    <name evidence="2" type="ORF">KOI35_13410</name>
</gene>
<keyword evidence="3" id="KW-1185">Reference proteome</keyword>
<evidence type="ECO:0000313" key="3">
    <source>
        <dbReference type="Proteomes" id="UP001519654"/>
    </source>
</evidence>
<organism evidence="2 3">
    <name type="scientific">Paractinoplanes bogorensis</name>
    <dbReference type="NCBI Taxonomy" id="1610840"/>
    <lineage>
        <taxon>Bacteria</taxon>
        <taxon>Bacillati</taxon>
        <taxon>Actinomycetota</taxon>
        <taxon>Actinomycetes</taxon>
        <taxon>Micromonosporales</taxon>
        <taxon>Micromonosporaceae</taxon>
        <taxon>Paractinoplanes</taxon>
    </lineage>
</organism>
<feature type="compositionally biased region" description="Low complexity" evidence="1">
    <location>
        <begin position="20"/>
        <end position="37"/>
    </location>
</feature>
<evidence type="ECO:0000313" key="2">
    <source>
        <dbReference type="EMBL" id="MBU2664495.1"/>
    </source>
</evidence>
<dbReference type="EMBL" id="JAHKKG010000004">
    <property type="protein sequence ID" value="MBU2664495.1"/>
    <property type="molecule type" value="Genomic_DNA"/>
</dbReference>
<name>A0ABS5YM00_9ACTN</name>
<protein>
    <submittedName>
        <fullName evidence="2">Uncharacterized protein</fullName>
    </submittedName>
</protein>
<reference evidence="2 3" key="1">
    <citation type="submission" date="2021-06" db="EMBL/GenBank/DDBJ databases">
        <title>Actinoplanes lichenicola sp. nov., and Actinoplanes ovalisporus sp. nov., isolated from lichen in Thailand.</title>
        <authorList>
            <person name="Saeng-In P."/>
            <person name="Kanchanasin P."/>
            <person name="Yuki M."/>
            <person name="Kudo T."/>
            <person name="Ohkuma M."/>
            <person name="Phongsopitanun W."/>
            <person name="Tanasupawat S."/>
        </authorList>
    </citation>
    <scope>NUCLEOTIDE SEQUENCE [LARGE SCALE GENOMIC DNA]</scope>
    <source>
        <strain evidence="2 3">NBRC 110975</strain>
    </source>
</reference>
<sequence>MQINSLSSLVSSAYDSARSNLKSMADAASQPAPAPAARESKAEAAEAPKPALGQRQGVNLDSYA</sequence>
<accession>A0ABS5YM00</accession>